<feature type="domain" description="DUF6933" evidence="1">
    <location>
        <begin position="4"/>
        <end position="158"/>
    </location>
</feature>
<gene>
    <name evidence="2" type="ORF">HNQ60_001235</name>
</gene>
<organism evidence="2 3">
    <name type="scientific">Povalibacter uvarum</name>
    <dbReference type="NCBI Taxonomy" id="732238"/>
    <lineage>
        <taxon>Bacteria</taxon>
        <taxon>Pseudomonadati</taxon>
        <taxon>Pseudomonadota</taxon>
        <taxon>Gammaproteobacteria</taxon>
        <taxon>Steroidobacterales</taxon>
        <taxon>Steroidobacteraceae</taxon>
        <taxon>Povalibacter</taxon>
    </lineage>
</organism>
<proteinExistence type="predicted"/>
<sequence length="174" mass="19323">MVVLRATQKVLRLLPDIAGDPAASSAALGDWYVNRIVIDRRPLLLLVSSASRLAIVAAARDVKELPQRLAVLVEGRIQRLGIEAAALVSEVQASTLVRIGKTVDRSVTGQMVDFAKAIPYYLPEREWGEADLEFVENRLAETPCRAGGSFKDVIFPRETAIRLLESHWSRRVRH</sequence>
<dbReference type="AlphaFoldDB" id="A0A841HJ22"/>
<evidence type="ECO:0000259" key="1">
    <source>
        <dbReference type="Pfam" id="PF22016"/>
    </source>
</evidence>
<dbReference type="RefSeq" id="WP_184330109.1">
    <property type="nucleotide sequence ID" value="NZ_JACHHZ010000001.1"/>
</dbReference>
<dbReference type="EMBL" id="JACHHZ010000001">
    <property type="protein sequence ID" value="MBB6092389.1"/>
    <property type="molecule type" value="Genomic_DNA"/>
</dbReference>
<dbReference type="Proteomes" id="UP000588068">
    <property type="component" value="Unassembled WGS sequence"/>
</dbReference>
<protein>
    <recommendedName>
        <fullName evidence="1">DUF6933 domain-containing protein</fullName>
    </recommendedName>
</protein>
<reference evidence="2 3" key="1">
    <citation type="submission" date="2020-08" db="EMBL/GenBank/DDBJ databases">
        <title>Genomic Encyclopedia of Type Strains, Phase IV (KMG-IV): sequencing the most valuable type-strain genomes for metagenomic binning, comparative biology and taxonomic classification.</title>
        <authorList>
            <person name="Goeker M."/>
        </authorList>
    </citation>
    <scope>NUCLEOTIDE SEQUENCE [LARGE SCALE GENOMIC DNA]</scope>
    <source>
        <strain evidence="2 3">DSM 26723</strain>
    </source>
</reference>
<comment type="caution">
    <text evidence="2">The sequence shown here is derived from an EMBL/GenBank/DDBJ whole genome shotgun (WGS) entry which is preliminary data.</text>
</comment>
<dbReference type="Pfam" id="PF22016">
    <property type="entry name" value="DUF6933"/>
    <property type="match status" value="1"/>
</dbReference>
<evidence type="ECO:0000313" key="3">
    <source>
        <dbReference type="Proteomes" id="UP000588068"/>
    </source>
</evidence>
<name>A0A841HJ22_9GAMM</name>
<keyword evidence="3" id="KW-1185">Reference proteome</keyword>
<accession>A0A841HJ22</accession>
<dbReference type="InterPro" id="IPR053864">
    <property type="entry name" value="DUF6933"/>
</dbReference>
<evidence type="ECO:0000313" key="2">
    <source>
        <dbReference type="EMBL" id="MBB6092389.1"/>
    </source>
</evidence>